<name>A0AAV7UE24_PLEWA</name>
<dbReference type="EMBL" id="JANPWB010000005">
    <property type="protein sequence ID" value="KAJ1186660.1"/>
    <property type="molecule type" value="Genomic_DNA"/>
</dbReference>
<accession>A0AAV7UE24</accession>
<protein>
    <submittedName>
        <fullName evidence="2">Uncharacterized protein</fullName>
    </submittedName>
</protein>
<evidence type="ECO:0000313" key="2">
    <source>
        <dbReference type="EMBL" id="KAJ1186660.1"/>
    </source>
</evidence>
<proteinExistence type="predicted"/>
<gene>
    <name evidence="2" type="ORF">NDU88_003441</name>
</gene>
<sequence>MADERVQRALLLLEEVWRMDLVKTEALSQLHPARKALRWRCVLVHHRAEDEAWMRSGGGITGFVCCGGNKRQISYRHIGPFLAGRGRDECRLPRRPQCGSAALGRREGGPMGRQLDGVNRGWDAAT</sequence>
<evidence type="ECO:0000313" key="3">
    <source>
        <dbReference type="Proteomes" id="UP001066276"/>
    </source>
</evidence>
<organism evidence="2 3">
    <name type="scientific">Pleurodeles waltl</name>
    <name type="common">Iberian ribbed newt</name>
    <dbReference type="NCBI Taxonomy" id="8319"/>
    <lineage>
        <taxon>Eukaryota</taxon>
        <taxon>Metazoa</taxon>
        <taxon>Chordata</taxon>
        <taxon>Craniata</taxon>
        <taxon>Vertebrata</taxon>
        <taxon>Euteleostomi</taxon>
        <taxon>Amphibia</taxon>
        <taxon>Batrachia</taxon>
        <taxon>Caudata</taxon>
        <taxon>Salamandroidea</taxon>
        <taxon>Salamandridae</taxon>
        <taxon>Pleurodelinae</taxon>
        <taxon>Pleurodeles</taxon>
    </lineage>
</organism>
<keyword evidence="3" id="KW-1185">Reference proteome</keyword>
<dbReference type="AlphaFoldDB" id="A0AAV7UE24"/>
<reference evidence="2" key="1">
    <citation type="journal article" date="2022" name="bioRxiv">
        <title>Sequencing and chromosome-scale assembly of the giantPleurodeles waltlgenome.</title>
        <authorList>
            <person name="Brown T."/>
            <person name="Elewa A."/>
            <person name="Iarovenko S."/>
            <person name="Subramanian E."/>
            <person name="Araus A.J."/>
            <person name="Petzold A."/>
            <person name="Susuki M."/>
            <person name="Suzuki K.-i.T."/>
            <person name="Hayashi T."/>
            <person name="Toyoda A."/>
            <person name="Oliveira C."/>
            <person name="Osipova E."/>
            <person name="Leigh N.D."/>
            <person name="Simon A."/>
            <person name="Yun M.H."/>
        </authorList>
    </citation>
    <scope>NUCLEOTIDE SEQUENCE</scope>
    <source>
        <strain evidence="2">20211129_DDA</strain>
        <tissue evidence="2">Liver</tissue>
    </source>
</reference>
<evidence type="ECO:0000256" key="1">
    <source>
        <dbReference type="SAM" id="MobiDB-lite"/>
    </source>
</evidence>
<dbReference type="Proteomes" id="UP001066276">
    <property type="component" value="Chromosome 3_1"/>
</dbReference>
<comment type="caution">
    <text evidence="2">The sequence shown here is derived from an EMBL/GenBank/DDBJ whole genome shotgun (WGS) entry which is preliminary data.</text>
</comment>
<feature type="region of interest" description="Disordered" evidence="1">
    <location>
        <begin position="101"/>
        <end position="126"/>
    </location>
</feature>